<dbReference type="SUPFAM" id="SSF51735">
    <property type="entry name" value="NAD(P)-binding Rossmann-fold domains"/>
    <property type="match status" value="1"/>
</dbReference>
<dbReference type="Pfam" id="PF00106">
    <property type="entry name" value="adh_short"/>
    <property type="match status" value="1"/>
</dbReference>
<evidence type="ECO:0000313" key="2">
    <source>
        <dbReference type="Proteomes" id="UP000291338"/>
    </source>
</evidence>
<dbReference type="PANTHER" id="PTHR45458">
    <property type="entry name" value="SHORT-CHAIN DEHYDROGENASE/REDUCTASE SDR"/>
    <property type="match status" value="1"/>
</dbReference>
<dbReference type="PANTHER" id="PTHR45458:SF1">
    <property type="entry name" value="SHORT CHAIN DEHYDROGENASE"/>
    <property type="match status" value="1"/>
</dbReference>
<dbReference type="InterPro" id="IPR036291">
    <property type="entry name" value="NAD(P)-bd_dom_sf"/>
</dbReference>
<dbReference type="AlphaFoldDB" id="A0A4Q7ILQ0"/>
<dbReference type="EMBL" id="PPSX01000056">
    <property type="protein sequence ID" value="RZQ52439.1"/>
    <property type="molecule type" value="Genomic_DNA"/>
</dbReference>
<name>A0A4Q7ILQ0_9GAMM</name>
<accession>A0A4Q7ILQ0</accession>
<dbReference type="InterPro" id="IPR052184">
    <property type="entry name" value="SDR_enzymes"/>
</dbReference>
<protein>
    <submittedName>
        <fullName evidence="1">Short-chain dehydrogenase</fullName>
    </submittedName>
</protein>
<sequence length="248" mass="28048">MDNAKDKSLHIIIGASSKIAIAFINKLTEQNPDDLVVSFSQNTLNFDFENIHHFTTNYSDESISDSVSNFQTAYLSESVRIKTITFFNGQLHSDLHGPEKSIRQFDPAYAQSLFNSNVITPMLWLKHLVKLLKRQDNCVVTALSARVGSIEDNGLGGWYSYRSSKSALNMMMKNFAIELKRQSPQSTVLLFHPGTTDTPLSKPFQKNVPAGKLFKPEFVAECLYNQIVESNSNDLINYLDWQGQSIQW</sequence>
<gene>
    <name evidence="1" type="ORF">C1E23_14360</name>
</gene>
<comment type="caution">
    <text evidence="1">The sequence shown here is derived from an EMBL/GenBank/DDBJ whole genome shotgun (WGS) entry which is preliminary data.</text>
</comment>
<dbReference type="Proteomes" id="UP000291338">
    <property type="component" value="Unassembled WGS sequence"/>
</dbReference>
<dbReference type="InterPro" id="IPR002347">
    <property type="entry name" value="SDR_fam"/>
</dbReference>
<evidence type="ECO:0000313" key="1">
    <source>
        <dbReference type="EMBL" id="RZQ52439.1"/>
    </source>
</evidence>
<reference evidence="1 2" key="1">
    <citation type="submission" date="2018-01" db="EMBL/GenBank/DDBJ databases">
        <title>Co-occurrence of chitin degradation, pigmentation and bioactivity in marine Pseudoalteromonas.</title>
        <authorList>
            <person name="Paulsen S."/>
            <person name="Gram L."/>
            <person name="Machado H."/>
        </authorList>
    </citation>
    <scope>NUCLEOTIDE SEQUENCE [LARGE SCALE GENOMIC DNA]</scope>
    <source>
        <strain evidence="1 2">S3898</strain>
    </source>
</reference>
<dbReference type="Gene3D" id="3.40.50.720">
    <property type="entry name" value="NAD(P)-binding Rossmann-like Domain"/>
    <property type="match status" value="1"/>
</dbReference>
<dbReference type="RefSeq" id="WP_130256232.1">
    <property type="nucleotide sequence ID" value="NZ_PPSX01000056.1"/>
</dbReference>
<dbReference type="GO" id="GO:0016616">
    <property type="term" value="F:oxidoreductase activity, acting on the CH-OH group of donors, NAD or NADP as acceptor"/>
    <property type="evidence" value="ECO:0007669"/>
    <property type="project" value="TreeGrafter"/>
</dbReference>
<organism evidence="1 2">
    <name type="scientific">Pseudoalteromonas phenolica</name>
    <dbReference type="NCBI Taxonomy" id="161398"/>
    <lineage>
        <taxon>Bacteria</taxon>
        <taxon>Pseudomonadati</taxon>
        <taxon>Pseudomonadota</taxon>
        <taxon>Gammaproteobacteria</taxon>
        <taxon>Alteromonadales</taxon>
        <taxon>Pseudoalteromonadaceae</taxon>
        <taxon>Pseudoalteromonas</taxon>
    </lineage>
</organism>
<proteinExistence type="predicted"/>